<keyword evidence="4" id="KW-1185">Reference proteome</keyword>
<proteinExistence type="predicted"/>
<dbReference type="Pfam" id="PF25169">
    <property type="entry name" value="DUF7830"/>
    <property type="match status" value="1"/>
</dbReference>
<feature type="domain" description="DUF6035" evidence="1">
    <location>
        <begin position="118"/>
        <end position="288"/>
    </location>
</feature>
<dbReference type="AlphaFoldDB" id="A0A401J4L6"/>
<reference evidence="3 4" key="1">
    <citation type="submission" date="2014-12" db="EMBL/GenBank/DDBJ databases">
        <title>Whole genome sequencing of Sphingobium xenophagum OW59.</title>
        <authorList>
            <person name="Ohta Y."/>
            <person name="Nishi S."/>
            <person name="Hatada Y."/>
        </authorList>
    </citation>
    <scope>NUCLEOTIDE SEQUENCE [LARGE SCALE GENOMIC DNA]</scope>
    <source>
        <strain evidence="3 4">OW59</strain>
    </source>
</reference>
<dbReference type="InterPro" id="IPR057152">
    <property type="entry name" value="DUF7830"/>
</dbReference>
<evidence type="ECO:0000313" key="4">
    <source>
        <dbReference type="Proteomes" id="UP000290975"/>
    </source>
</evidence>
<dbReference type="Proteomes" id="UP000290975">
    <property type="component" value="Unassembled WGS sequence"/>
</dbReference>
<dbReference type="RefSeq" id="WP_006963525.1">
    <property type="nucleotide sequence ID" value="NZ_BBQY01000019.1"/>
</dbReference>
<comment type="caution">
    <text evidence="3">The sequence shown here is derived from an EMBL/GenBank/DDBJ whole genome shotgun (WGS) entry which is preliminary data.</text>
</comment>
<dbReference type="InterPro" id="IPR046099">
    <property type="entry name" value="DUF6035"/>
</dbReference>
<sequence>MRLNNVTVEGYDYATPVEDAQIDQVIDLDLGEIPNAKAVIGGQFYQDLVDNRVQIVERMNSGSPRYLCSECLTPVYLVSTPDKRFFFRHRSEEDESCSAKTRSALTAEEITARKYHGLRESAPHKHIKSLIERSLRADIVFSDIAVERNWKGTDSRRFRRPDVQAAHPQGKIAFEVQLSTTFLSVVAGRRSFYRSEGGLLVWVFGSFDAGYRRLTTDDLLYSNNSNIFIVDEETTELSERTGIFHIRCHHRIPVRDGAQVTDAWEEKVVAFADLTQDREGQRLFLFDFQAAEAGLRAAIQKEADDAKVMAIRIDQADLHEFWMEHGRSFRHTPENRATWEQLRERYERRGIDLPEFPDSHEATRVMLSALYSARDGKPVGYKFSKLVQVAHQVAEAYPSLFIAFYSAVDAYGHVDLLNKQDSSGKWRERLKGAEGIFSRIKRDDPVFQPEDSVRTLMDFLFPEISDRVATAVERYRDSLF</sequence>
<dbReference type="EMBL" id="BBQY01000019">
    <property type="protein sequence ID" value="GBH31597.1"/>
    <property type="molecule type" value="Genomic_DNA"/>
</dbReference>
<accession>A0A401J4L6</accession>
<gene>
    <name evidence="3" type="ORF">MBESOW_P2854</name>
</gene>
<feature type="domain" description="DUF7830" evidence="2">
    <location>
        <begin position="32"/>
        <end position="103"/>
    </location>
</feature>
<evidence type="ECO:0008006" key="5">
    <source>
        <dbReference type="Google" id="ProtNLM"/>
    </source>
</evidence>
<evidence type="ECO:0000259" key="2">
    <source>
        <dbReference type="Pfam" id="PF25169"/>
    </source>
</evidence>
<name>A0A401J4L6_SPHXE</name>
<organism evidence="3 4">
    <name type="scientific">Sphingobium xenophagum</name>
    <dbReference type="NCBI Taxonomy" id="121428"/>
    <lineage>
        <taxon>Bacteria</taxon>
        <taxon>Pseudomonadati</taxon>
        <taxon>Pseudomonadota</taxon>
        <taxon>Alphaproteobacteria</taxon>
        <taxon>Sphingomonadales</taxon>
        <taxon>Sphingomonadaceae</taxon>
        <taxon>Sphingobium</taxon>
    </lineage>
</organism>
<dbReference type="Pfam" id="PF19500">
    <property type="entry name" value="DUF6035"/>
    <property type="match status" value="1"/>
</dbReference>
<protein>
    <recommendedName>
        <fullName evidence="5">Competence protein CoiA-like family protein</fullName>
    </recommendedName>
</protein>
<evidence type="ECO:0000259" key="1">
    <source>
        <dbReference type="Pfam" id="PF19500"/>
    </source>
</evidence>
<evidence type="ECO:0000313" key="3">
    <source>
        <dbReference type="EMBL" id="GBH31597.1"/>
    </source>
</evidence>